<evidence type="ECO:0000313" key="3">
    <source>
        <dbReference type="EMBL" id="RMX39898.1"/>
    </source>
</evidence>
<feature type="compositionally biased region" description="Polar residues" evidence="2">
    <location>
        <begin position="97"/>
        <end position="108"/>
    </location>
</feature>
<organism evidence="3 4">
    <name type="scientific">Pocillopora damicornis</name>
    <name type="common">Cauliflower coral</name>
    <name type="synonym">Millepora damicornis</name>
    <dbReference type="NCBI Taxonomy" id="46731"/>
    <lineage>
        <taxon>Eukaryota</taxon>
        <taxon>Metazoa</taxon>
        <taxon>Cnidaria</taxon>
        <taxon>Anthozoa</taxon>
        <taxon>Hexacorallia</taxon>
        <taxon>Scleractinia</taxon>
        <taxon>Astrocoeniina</taxon>
        <taxon>Pocilloporidae</taxon>
        <taxon>Pocillopora</taxon>
    </lineage>
</organism>
<dbReference type="Pfam" id="PF15800">
    <property type="entry name" value="CiPC"/>
    <property type="match status" value="1"/>
</dbReference>
<keyword evidence="4" id="KW-1185">Reference proteome</keyword>
<dbReference type="GO" id="GO:0045892">
    <property type="term" value="P:negative regulation of DNA-templated transcription"/>
    <property type="evidence" value="ECO:0007669"/>
    <property type="project" value="InterPro"/>
</dbReference>
<feature type="region of interest" description="Disordered" evidence="2">
    <location>
        <begin position="84"/>
        <end position="144"/>
    </location>
</feature>
<keyword evidence="1" id="KW-0175">Coiled coil</keyword>
<feature type="coiled-coil region" evidence="1">
    <location>
        <begin position="159"/>
        <end position="200"/>
    </location>
</feature>
<dbReference type="STRING" id="46731.A0A3M6TEY3"/>
<dbReference type="Proteomes" id="UP000275408">
    <property type="component" value="Unassembled WGS sequence"/>
</dbReference>
<dbReference type="EMBL" id="RCHS01003763">
    <property type="protein sequence ID" value="RMX39898.1"/>
    <property type="molecule type" value="Genomic_DNA"/>
</dbReference>
<evidence type="ECO:0000313" key="4">
    <source>
        <dbReference type="Proteomes" id="UP000275408"/>
    </source>
</evidence>
<feature type="compositionally biased region" description="Basic residues" evidence="2">
    <location>
        <begin position="119"/>
        <end position="140"/>
    </location>
</feature>
<evidence type="ECO:0000256" key="2">
    <source>
        <dbReference type="SAM" id="MobiDB-lite"/>
    </source>
</evidence>
<reference evidence="3 4" key="1">
    <citation type="journal article" date="2018" name="Sci. Rep.">
        <title>Comparative analysis of the Pocillopora damicornis genome highlights role of immune system in coral evolution.</title>
        <authorList>
            <person name="Cunning R."/>
            <person name="Bay R.A."/>
            <person name="Gillette P."/>
            <person name="Baker A.C."/>
            <person name="Traylor-Knowles N."/>
        </authorList>
    </citation>
    <scope>NUCLEOTIDE SEQUENCE [LARGE SCALE GENOMIC DNA]</scope>
    <source>
        <strain evidence="3">RSMAS</strain>
        <tissue evidence="3">Whole animal</tissue>
    </source>
</reference>
<sequence length="216" mass="24675">MTIQSERLFLLIDFFDLPHVLMSHVRMSRVFRATRATTSCVASDKRSKALCMHTSTEKSSQELQLRRVRWRTTLKTTEVNFSASCSAGESKHPQRSGHYSTSPSTSGDLMSKGSPGNHNHNHNHHYHRHHHSKGKVKKHYNGSSDRFSRTAAVLRQAGLMKLTLQIAQLIKTNEDLQKEIDELQSEALQFSENLKMQLQQKLQDQNGTSDLHDENK</sequence>
<accession>A0A3M6TEY3</accession>
<proteinExistence type="predicted"/>
<protein>
    <submittedName>
        <fullName evidence="3">Uncharacterized protein</fullName>
    </submittedName>
</protein>
<dbReference type="OrthoDB" id="6374619at2759"/>
<dbReference type="GO" id="GO:0042754">
    <property type="term" value="P:negative regulation of circadian rhythm"/>
    <property type="evidence" value="ECO:0007669"/>
    <property type="project" value="InterPro"/>
</dbReference>
<dbReference type="AlphaFoldDB" id="A0A3M6TEY3"/>
<gene>
    <name evidence="3" type="ORF">pdam_00022446</name>
</gene>
<dbReference type="InterPro" id="IPR031602">
    <property type="entry name" value="CIPC"/>
</dbReference>
<name>A0A3M6TEY3_POCDA</name>
<comment type="caution">
    <text evidence="3">The sequence shown here is derived from an EMBL/GenBank/DDBJ whole genome shotgun (WGS) entry which is preliminary data.</text>
</comment>
<evidence type="ECO:0000256" key="1">
    <source>
        <dbReference type="SAM" id="Coils"/>
    </source>
</evidence>